<dbReference type="PANTHER" id="PTHR11067:SF9">
    <property type="entry name" value="INOSINE TRIPHOSPHATE PYROPHOSPHATASE"/>
    <property type="match status" value="1"/>
</dbReference>
<evidence type="ECO:0000256" key="2">
    <source>
        <dbReference type="ARBA" id="ARBA00022723"/>
    </source>
</evidence>
<keyword evidence="6 7" id="KW-0546">Nucleotide metabolism</keyword>
<sequence>MQIILASNNQHKKEELGKILYPHTILLPQDMGISFSCEETGKTYIENAIQKAQTLYKQIEKPVLSDDSGLSVEALDGRPGIHSARFGEQETGKKLNQKEKNRLLLELMGDKKERKAAFVCCMVLFINPLRIYAVQETLEGYIATEERGTNGFGYDPIFYLPQYDKHLAELSPEEKNKISHRGKAAKRISKLLEDI</sequence>
<feature type="binding site" evidence="7">
    <location>
        <position position="38"/>
    </location>
    <ligand>
        <name>Mg(2+)</name>
        <dbReference type="ChEBI" id="CHEBI:18420"/>
    </ligand>
</feature>
<dbReference type="HAMAP" id="MF_01405">
    <property type="entry name" value="Non_canon_purine_NTPase"/>
    <property type="match status" value="1"/>
</dbReference>
<evidence type="ECO:0000256" key="7">
    <source>
        <dbReference type="HAMAP-Rule" id="MF_01405"/>
    </source>
</evidence>
<feature type="binding site" evidence="7">
    <location>
        <position position="67"/>
    </location>
    <ligand>
        <name>Mg(2+)</name>
        <dbReference type="ChEBI" id="CHEBI:18420"/>
    </ligand>
</feature>
<comment type="catalytic activity">
    <reaction evidence="7">
        <text>dITP + H2O = dIMP + diphosphate + H(+)</text>
        <dbReference type="Rhea" id="RHEA:28342"/>
        <dbReference type="ChEBI" id="CHEBI:15377"/>
        <dbReference type="ChEBI" id="CHEBI:15378"/>
        <dbReference type="ChEBI" id="CHEBI:33019"/>
        <dbReference type="ChEBI" id="CHEBI:61194"/>
        <dbReference type="ChEBI" id="CHEBI:61382"/>
        <dbReference type="EC" id="3.6.1.66"/>
    </reaction>
</comment>
<feature type="binding site" evidence="7">
    <location>
        <position position="175"/>
    </location>
    <ligand>
        <name>substrate</name>
    </ligand>
</feature>
<keyword evidence="2 7" id="KW-0479">Metal-binding</keyword>
<feature type="binding site" evidence="7">
    <location>
        <position position="68"/>
    </location>
    <ligand>
        <name>substrate</name>
    </ligand>
</feature>
<evidence type="ECO:0000256" key="3">
    <source>
        <dbReference type="ARBA" id="ARBA00022741"/>
    </source>
</evidence>
<feature type="binding site" evidence="7">
    <location>
        <begin position="7"/>
        <end position="12"/>
    </location>
    <ligand>
        <name>substrate</name>
    </ligand>
</feature>
<evidence type="ECO:0000256" key="5">
    <source>
        <dbReference type="ARBA" id="ARBA00022842"/>
    </source>
</evidence>
<comment type="catalytic activity">
    <reaction evidence="7">
        <text>XTP + H2O = XMP + diphosphate + H(+)</text>
        <dbReference type="Rhea" id="RHEA:28610"/>
        <dbReference type="ChEBI" id="CHEBI:15377"/>
        <dbReference type="ChEBI" id="CHEBI:15378"/>
        <dbReference type="ChEBI" id="CHEBI:33019"/>
        <dbReference type="ChEBI" id="CHEBI:57464"/>
        <dbReference type="ChEBI" id="CHEBI:61314"/>
        <dbReference type="EC" id="3.6.1.66"/>
    </reaction>
</comment>
<evidence type="ECO:0000256" key="6">
    <source>
        <dbReference type="ARBA" id="ARBA00023080"/>
    </source>
</evidence>
<feature type="binding site" evidence="7">
    <location>
        <begin position="152"/>
        <end position="155"/>
    </location>
    <ligand>
        <name>substrate</name>
    </ligand>
</feature>
<comment type="subunit">
    <text evidence="7">Homodimer.</text>
</comment>
<dbReference type="Proteomes" id="UP001466331">
    <property type="component" value="Unassembled WGS sequence"/>
</dbReference>
<dbReference type="InterPro" id="IPR020922">
    <property type="entry name" value="dITP/XTP_pyrophosphatase"/>
</dbReference>
<dbReference type="PANTHER" id="PTHR11067">
    <property type="entry name" value="INOSINE TRIPHOSPHATE PYROPHOSPHATASE/HAM1 PROTEIN"/>
    <property type="match status" value="1"/>
</dbReference>
<comment type="function">
    <text evidence="7">Pyrophosphatase that catalyzes the hydrolysis of nucleoside triphosphates to their monophosphate derivatives, with a high preference for the non-canonical purine nucleotides XTP (xanthosine triphosphate), dITP (deoxyinosine triphosphate) and ITP. Seems to function as a house-cleaning enzyme that removes non-canonical purine nucleotides from the nucleotide pool, thus preventing their incorporation into DNA/RNA and avoiding chromosomal lesions.</text>
</comment>
<name>A0ABU9UFP2_9SPIR</name>
<accession>A0ABU9UFP2</accession>
<dbReference type="SUPFAM" id="SSF52972">
    <property type="entry name" value="ITPase-like"/>
    <property type="match status" value="1"/>
</dbReference>
<dbReference type="Gene3D" id="3.90.950.10">
    <property type="match status" value="1"/>
</dbReference>
<dbReference type="InterPro" id="IPR029001">
    <property type="entry name" value="ITPase-like_fam"/>
</dbReference>
<keyword evidence="4 7" id="KW-0378">Hydrolase</keyword>
<proteinExistence type="inferred from homology"/>
<comment type="similarity">
    <text evidence="1 7 8">Belongs to the HAM1 NTPase family.</text>
</comment>
<organism evidence="9 10">
    <name type="scientific">Rarispira pelagica</name>
    <dbReference type="NCBI Taxonomy" id="3141764"/>
    <lineage>
        <taxon>Bacteria</taxon>
        <taxon>Pseudomonadati</taxon>
        <taxon>Spirochaetota</taxon>
        <taxon>Spirochaetia</taxon>
        <taxon>Winmispirales</taxon>
        <taxon>Winmispiraceae</taxon>
        <taxon>Rarispira</taxon>
    </lineage>
</organism>
<dbReference type="GO" id="GO:0036220">
    <property type="term" value="F:ITP diphosphatase activity"/>
    <property type="evidence" value="ECO:0007669"/>
    <property type="project" value="UniProtKB-EC"/>
</dbReference>
<evidence type="ECO:0000256" key="8">
    <source>
        <dbReference type="RuleBase" id="RU003781"/>
    </source>
</evidence>
<feature type="active site" description="Proton acceptor" evidence="7">
    <location>
        <position position="67"/>
    </location>
</feature>
<keyword evidence="5 7" id="KW-0460">Magnesium</keyword>
<evidence type="ECO:0000256" key="1">
    <source>
        <dbReference type="ARBA" id="ARBA00008023"/>
    </source>
</evidence>
<evidence type="ECO:0000313" key="10">
    <source>
        <dbReference type="Proteomes" id="UP001466331"/>
    </source>
</evidence>
<comment type="catalytic activity">
    <reaction evidence="7">
        <text>ITP + H2O = IMP + diphosphate + H(+)</text>
        <dbReference type="Rhea" id="RHEA:29399"/>
        <dbReference type="ChEBI" id="CHEBI:15377"/>
        <dbReference type="ChEBI" id="CHEBI:15378"/>
        <dbReference type="ChEBI" id="CHEBI:33019"/>
        <dbReference type="ChEBI" id="CHEBI:58053"/>
        <dbReference type="ChEBI" id="CHEBI:61402"/>
        <dbReference type="EC" id="3.6.1.66"/>
    </reaction>
</comment>
<dbReference type="EC" id="3.6.1.66" evidence="7"/>
<dbReference type="Pfam" id="PF01725">
    <property type="entry name" value="Ham1p_like"/>
    <property type="match status" value="1"/>
</dbReference>
<keyword evidence="3 7" id="KW-0547">Nucleotide-binding</keyword>
<evidence type="ECO:0000256" key="4">
    <source>
        <dbReference type="ARBA" id="ARBA00022801"/>
    </source>
</evidence>
<feature type="binding site" evidence="7">
    <location>
        <begin position="180"/>
        <end position="181"/>
    </location>
    <ligand>
        <name>substrate</name>
    </ligand>
</feature>
<gene>
    <name evidence="9" type="primary">rdgB</name>
    <name evidence="9" type="ORF">WKV44_09665</name>
</gene>
<dbReference type="RefSeq" id="WP_420070255.1">
    <property type="nucleotide sequence ID" value="NZ_JBCHKQ010000005.1"/>
</dbReference>
<keyword evidence="10" id="KW-1185">Reference proteome</keyword>
<comment type="caution">
    <text evidence="9">The sequence shown here is derived from an EMBL/GenBank/DDBJ whole genome shotgun (WGS) entry which is preliminary data.</text>
</comment>
<dbReference type="EMBL" id="JBCHKQ010000005">
    <property type="protein sequence ID" value="MEM5948805.1"/>
    <property type="molecule type" value="Genomic_DNA"/>
</dbReference>
<protein>
    <recommendedName>
        <fullName evidence="7">dITP/XTP pyrophosphatase</fullName>
        <ecNumber evidence="7">3.6.1.66</ecNumber>
    </recommendedName>
    <alternativeName>
        <fullName evidence="7">Non-canonical purine NTP pyrophosphatase</fullName>
    </alternativeName>
    <alternativeName>
        <fullName evidence="7">Non-standard purine NTP pyrophosphatase</fullName>
    </alternativeName>
    <alternativeName>
        <fullName evidence="7">Nucleoside-triphosphate diphosphatase</fullName>
    </alternativeName>
    <alternativeName>
        <fullName evidence="7">Nucleoside-triphosphate pyrophosphatase</fullName>
        <shortName evidence="7">NTPase</shortName>
    </alternativeName>
</protein>
<dbReference type="CDD" id="cd00515">
    <property type="entry name" value="HAM1"/>
    <property type="match status" value="1"/>
</dbReference>
<dbReference type="InterPro" id="IPR002637">
    <property type="entry name" value="RdgB/HAM1"/>
</dbReference>
<evidence type="ECO:0000313" key="9">
    <source>
        <dbReference type="EMBL" id="MEM5948805.1"/>
    </source>
</evidence>
<dbReference type="NCBIfam" id="TIGR00042">
    <property type="entry name" value="RdgB/HAM1 family non-canonical purine NTP pyrophosphatase"/>
    <property type="match status" value="1"/>
</dbReference>
<reference evidence="9 10" key="1">
    <citation type="submission" date="2024-03" db="EMBL/GenBank/DDBJ databases">
        <title>Ignisphaera cupida sp. nov., a hyperthermophilic hydrolytic archaeon from a hot spring of Kamchatka, and proposal of Ignisphaeraceae fam. nov.</title>
        <authorList>
            <person name="Podosokorskaya O.A."/>
            <person name="Elcheninov A.G."/>
            <person name="Maltseva A.I."/>
            <person name="Zayulina K.S."/>
            <person name="Novikov A."/>
            <person name="Merkel A.Y."/>
        </authorList>
    </citation>
    <scope>NUCLEOTIDE SEQUENCE [LARGE SCALE GENOMIC DNA]</scope>
    <source>
        <strain evidence="9 10">38H-sp</strain>
    </source>
</reference>
<comment type="cofactor">
    <cofactor evidence="7">
        <name>Mg(2+)</name>
        <dbReference type="ChEBI" id="CHEBI:18420"/>
    </cofactor>
    <text evidence="7">Binds 1 Mg(2+) ion per subunit.</text>
</comment>